<dbReference type="NCBIfam" id="TIGR01730">
    <property type="entry name" value="RND_mfp"/>
    <property type="match status" value="1"/>
</dbReference>
<comment type="similarity">
    <text evidence="1">Belongs to the membrane fusion protein (MFP) (TC 8.A.1) family.</text>
</comment>
<evidence type="ECO:0000313" key="4">
    <source>
        <dbReference type="Proteomes" id="UP000241346"/>
    </source>
</evidence>
<dbReference type="SUPFAM" id="SSF111369">
    <property type="entry name" value="HlyD-like secretion proteins"/>
    <property type="match status" value="1"/>
</dbReference>
<evidence type="ECO:0000256" key="1">
    <source>
        <dbReference type="ARBA" id="ARBA00009477"/>
    </source>
</evidence>
<sequence>MKHKLMTYRSHFIALPVVVGILALTGCKDNATQEEDAPLRPVRITAATNSPVDFQHRFAGTTVSASTTNLSFQVSGTIESFPAKAGTRLRAGDVIATLVDDDLQLALNKNEALLEQAVTNAKASTSRYQRMKELHTKQLISEMDYDVAKADYQVGLAKIDQAQQAVDLSQQQVQYATLRTSEEHCSVTQTYVTENENVSAGQMIAVMSCGNVMEVKANISEATVSSLRIGQPVEAIISAAQSQPVDAHISEIGLNTGSNGTYFVTAQVDTRNTKLRPGMAAELLISRDFLVNNDSLWVPMNTVNESNGQRYVMTFEPEDGNRGIVRKVAIETGKFVAGSIEITHGLVEGQKVITAGLNQIYDGQEVLMLVEDNRS</sequence>
<dbReference type="InterPro" id="IPR058792">
    <property type="entry name" value="Beta-barrel_RND_2"/>
</dbReference>
<dbReference type="Proteomes" id="UP000241346">
    <property type="component" value="Unassembled WGS sequence"/>
</dbReference>
<dbReference type="PROSITE" id="PS51257">
    <property type="entry name" value="PROKAR_LIPOPROTEIN"/>
    <property type="match status" value="1"/>
</dbReference>
<dbReference type="Pfam" id="PF25954">
    <property type="entry name" value="Beta-barrel_RND_2"/>
    <property type="match status" value="1"/>
</dbReference>
<protein>
    <recommendedName>
        <fullName evidence="2">CusB-like beta-barrel domain-containing protein</fullName>
    </recommendedName>
</protein>
<dbReference type="InterPro" id="IPR006143">
    <property type="entry name" value="RND_pump_MFP"/>
</dbReference>
<dbReference type="GO" id="GO:0015562">
    <property type="term" value="F:efflux transmembrane transporter activity"/>
    <property type="evidence" value="ECO:0007669"/>
    <property type="project" value="TreeGrafter"/>
</dbReference>
<feature type="domain" description="CusB-like beta-barrel" evidence="2">
    <location>
        <begin position="215"/>
        <end position="285"/>
    </location>
</feature>
<dbReference type="Gene3D" id="2.40.420.20">
    <property type="match status" value="1"/>
</dbReference>
<gene>
    <name evidence="3" type="ORF">C9J01_11805</name>
</gene>
<name>A0A2T3NG00_9GAMM</name>
<accession>A0A2T3NG00</accession>
<dbReference type="PANTHER" id="PTHR30469:SF20">
    <property type="entry name" value="EFFLUX RND TRANSPORTER PERIPLASMIC ADAPTOR SUBUNIT"/>
    <property type="match status" value="1"/>
</dbReference>
<evidence type="ECO:0000313" key="3">
    <source>
        <dbReference type="EMBL" id="PSW13508.1"/>
    </source>
</evidence>
<proteinExistence type="inferred from homology"/>
<dbReference type="Gene3D" id="2.40.30.170">
    <property type="match status" value="1"/>
</dbReference>
<evidence type="ECO:0000259" key="2">
    <source>
        <dbReference type="Pfam" id="PF25954"/>
    </source>
</evidence>
<dbReference type="AlphaFoldDB" id="A0A2T3NG00"/>
<dbReference type="EMBL" id="PYMB01000003">
    <property type="protein sequence ID" value="PSW13508.1"/>
    <property type="molecule type" value="Genomic_DNA"/>
</dbReference>
<reference evidence="3 4" key="1">
    <citation type="submission" date="2018-03" db="EMBL/GenBank/DDBJ databases">
        <title>Whole genome sequencing of Histamine producing bacteria.</title>
        <authorList>
            <person name="Butler K."/>
        </authorList>
    </citation>
    <scope>NUCLEOTIDE SEQUENCE [LARGE SCALE GENOMIC DNA]</scope>
    <source>
        <strain evidence="3 4">DSM 19138</strain>
    </source>
</reference>
<dbReference type="Gene3D" id="2.40.50.100">
    <property type="match status" value="1"/>
</dbReference>
<dbReference type="PANTHER" id="PTHR30469">
    <property type="entry name" value="MULTIDRUG RESISTANCE PROTEIN MDTA"/>
    <property type="match status" value="1"/>
</dbReference>
<comment type="caution">
    <text evidence="3">The sequence shown here is derived from an EMBL/GenBank/DDBJ whole genome shotgun (WGS) entry which is preliminary data.</text>
</comment>
<dbReference type="GO" id="GO:1990281">
    <property type="term" value="C:efflux pump complex"/>
    <property type="evidence" value="ECO:0007669"/>
    <property type="project" value="TreeGrafter"/>
</dbReference>
<organism evidence="3 4">
    <name type="scientific">Photobacterium rosenbergii</name>
    <dbReference type="NCBI Taxonomy" id="294936"/>
    <lineage>
        <taxon>Bacteria</taxon>
        <taxon>Pseudomonadati</taxon>
        <taxon>Pseudomonadota</taxon>
        <taxon>Gammaproteobacteria</taxon>
        <taxon>Vibrionales</taxon>
        <taxon>Vibrionaceae</taxon>
        <taxon>Photobacterium</taxon>
    </lineage>
</organism>
<dbReference type="Gene3D" id="1.10.287.470">
    <property type="entry name" value="Helix hairpin bin"/>
    <property type="match status" value="1"/>
</dbReference>